<dbReference type="AlphaFoldDB" id="X6N3F1"/>
<dbReference type="EMBL" id="ASPP01012241">
    <property type="protein sequence ID" value="ETO20810.1"/>
    <property type="molecule type" value="Genomic_DNA"/>
</dbReference>
<organism evidence="1 2">
    <name type="scientific">Reticulomyxa filosa</name>
    <dbReference type="NCBI Taxonomy" id="46433"/>
    <lineage>
        <taxon>Eukaryota</taxon>
        <taxon>Sar</taxon>
        <taxon>Rhizaria</taxon>
        <taxon>Retaria</taxon>
        <taxon>Foraminifera</taxon>
        <taxon>Monothalamids</taxon>
        <taxon>Reticulomyxidae</taxon>
        <taxon>Reticulomyxa</taxon>
    </lineage>
</organism>
<proteinExistence type="predicted"/>
<feature type="non-terminal residue" evidence="1">
    <location>
        <position position="1"/>
    </location>
</feature>
<protein>
    <submittedName>
        <fullName evidence="1">Uncharacterized protein</fullName>
    </submittedName>
</protein>
<gene>
    <name evidence="1" type="ORF">RFI_16407</name>
</gene>
<accession>X6N3F1</accession>
<keyword evidence="2" id="KW-1185">Reference proteome</keyword>
<dbReference type="Gene3D" id="1.25.40.20">
    <property type="entry name" value="Ankyrin repeat-containing domain"/>
    <property type="match status" value="1"/>
</dbReference>
<name>X6N3F1_RETFI</name>
<evidence type="ECO:0000313" key="2">
    <source>
        <dbReference type="Proteomes" id="UP000023152"/>
    </source>
</evidence>
<dbReference type="Proteomes" id="UP000023152">
    <property type="component" value="Unassembled WGS sequence"/>
</dbReference>
<comment type="caution">
    <text evidence="1">The sequence shown here is derived from an EMBL/GenBank/DDBJ whole genome shotgun (WGS) entry which is preliminary data.</text>
</comment>
<sequence>DEISVCDTFFLSLKKKTKKKQMDMKREEDNKEDRLRVGGKDEELFNTITQLLEKREMAKAKQVIEEVSKTEKERVINCEKDGDTLLHYICGSKDPNVYLFLPVMLYVPQSINIHVTNHMNKTPFMCAQENQNTIVTQILANFIQNRTDGNVQDKLCVYVAGKFAENTEEDKLEEKMKEYLTAEEVATFEKQMPPIGSNEYNVWIHKTLFQTFVDLKNWNKGIAFLYWFGDEWDINYAYNSENILHKPIICEIAFRKMIPLLKYVLKYYPDVDVSVIDKINENRALDVALDHKSDDAVFLLKTHGVHKDKHCISEPKVAPRIEKYVEDYKSIESKYYAFIEYLKKTLNKMDNGMKWKEWMMVLVATVAKMLRHKMPLSQELLFWTLKFEISENVYQNTLENAIHAEIKESMNAETLCRRTGDWLYFEETLLKNPCMLLPWPTVDPSTNQRRLGEVIREMAQLEIQKSITQMKQNWSETMLCTKEEWSQLCDLEYNAGNVQGDQKWSRQDHIEGGVKAQINQSYLDALYLFCEEKDTYLNELFHFHSYLSQLLLRAHWLHHTFVNTLTSIFDSDAVLISLDFSPVQSMEKWIEKMESSTFHQNKRLNSAQFLDVLRCLCKCRTVEHCIQAIRIITEYVHSQQNLSHHDVRLEIIRFKNSFRRYRPNDDNNDNDKKSEEEGDRYNGVVSIHKYTDIKMNIVLRKRQNHTWIAIIGEIRFVLDPMAELQRKLNHLFKCFAMLTFMITSITLQTNDRCYIISLWPAEMTPKSCLFLSSFRCIFLKTVMISSFKTWV</sequence>
<evidence type="ECO:0000313" key="1">
    <source>
        <dbReference type="EMBL" id="ETO20810.1"/>
    </source>
</evidence>
<reference evidence="1 2" key="1">
    <citation type="journal article" date="2013" name="Curr. Biol.">
        <title>The Genome of the Foraminiferan Reticulomyxa filosa.</title>
        <authorList>
            <person name="Glockner G."/>
            <person name="Hulsmann N."/>
            <person name="Schleicher M."/>
            <person name="Noegel A.A."/>
            <person name="Eichinger L."/>
            <person name="Gallinger C."/>
            <person name="Pawlowski J."/>
            <person name="Sierra R."/>
            <person name="Euteneuer U."/>
            <person name="Pillet L."/>
            <person name="Moustafa A."/>
            <person name="Platzer M."/>
            <person name="Groth M."/>
            <person name="Szafranski K."/>
            <person name="Schliwa M."/>
        </authorList>
    </citation>
    <scope>NUCLEOTIDE SEQUENCE [LARGE SCALE GENOMIC DNA]</scope>
</reference>
<dbReference type="SUPFAM" id="SSF48403">
    <property type="entry name" value="Ankyrin repeat"/>
    <property type="match status" value="1"/>
</dbReference>
<dbReference type="InterPro" id="IPR036770">
    <property type="entry name" value="Ankyrin_rpt-contain_sf"/>
</dbReference>